<dbReference type="Gene3D" id="3.90.226.10">
    <property type="entry name" value="2-enoyl-CoA Hydratase, Chain A, domain 1"/>
    <property type="match status" value="1"/>
</dbReference>
<evidence type="ECO:0000313" key="4">
    <source>
        <dbReference type="EMBL" id="MEQ7846204.1"/>
    </source>
</evidence>
<feature type="region of interest" description="Disordered" evidence="2">
    <location>
        <begin position="1"/>
        <end position="25"/>
    </location>
</feature>
<dbReference type="InterPro" id="IPR016039">
    <property type="entry name" value="Thiolase-like"/>
</dbReference>
<dbReference type="RefSeq" id="WP_349803735.1">
    <property type="nucleotide sequence ID" value="NZ_JBEGDP010000002.1"/>
</dbReference>
<dbReference type="SUPFAM" id="SSF52096">
    <property type="entry name" value="ClpP/crotonase"/>
    <property type="match status" value="1"/>
</dbReference>
<evidence type="ECO:0000256" key="2">
    <source>
        <dbReference type="SAM" id="MobiDB-lite"/>
    </source>
</evidence>
<accession>A0ABV1NUL5</accession>
<dbReference type="Proteomes" id="UP001482520">
    <property type="component" value="Unassembled WGS sequence"/>
</dbReference>
<dbReference type="NCBIfam" id="NF006100">
    <property type="entry name" value="PRK08252.1"/>
    <property type="match status" value="1"/>
</dbReference>
<name>A0ABV1NUL5_9ACTN</name>
<reference evidence="4 5" key="1">
    <citation type="submission" date="2024-02" db="EMBL/GenBank/DDBJ databases">
        <title>Full genome sequence of Nocardioides kribbensis.</title>
        <authorList>
            <person name="Poletto B.L."/>
            <person name="Silva G."/>
            <person name="Galante D."/>
            <person name="Campos K.R."/>
            <person name="Santos M.B.N."/>
            <person name="Sacchi C.T."/>
        </authorList>
    </citation>
    <scope>NUCLEOTIDE SEQUENCE [LARGE SCALE GENOMIC DNA]</scope>
    <source>
        <strain evidence="4 5">O4R</strain>
    </source>
</reference>
<feature type="compositionally biased region" description="Low complexity" evidence="2">
    <location>
        <begin position="7"/>
        <end position="25"/>
    </location>
</feature>
<evidence type="ECO:0000259" key="3">
    <source>
        <dbReference type="Pfam" id="PF18313"/>
    </source>
</evidence>
<dbReference type="InterPro" id="IPR040771">
    <property type="entry name" value="TLP1_add_C"/>
</dbReference>
<feature type="domain" description="Thiolase-like protein type 1 additional C-terminal" evidence="3">
    <location>
        <begin position="682"/>
        <end position="758"/>
    </location>
</feature>
<dbReference type="Pfam" id="PF18313">
    <property type="entry name" value="TLP1_add_C"/>
    <property type="match status" value="1"/>
</dbReference>
<evidence type="ECO:0000256" key="1">
    <source>
        <dbReference type="ARBA" id="ARBA00005254"/>
    </source>
</evidence>
<dbReference type="SUPFAM" id="SSF55961">
    <property type="entry name" value="Bet v1-like"/>
    <property type="match status" value="1"/>
</dbReference>
<dbReference type="PANTHER" id="PTHR43802:SF1">
    <property type="entry name" value="IP11341P-RELATED"/>
    <property type="match status" value="1"/>
</dbReference>
<sequence>MDPEPSAATDPARPAAPGRAPAPADRVVRAVRRTTAGARGAVSLARTPGLVRGLAAGVGEGLAARVGLAGSARSGPEEVAGPGEHGVLDPDAAMPAPEGLDGFARRVSAARSVASPAAAVVEQLHSTGALASWLTLHAAYRGEVPEVLAEGDALRQQILLMDIPAEARWRVEAADEHGLALRGTGPMGITLALWLRVAPTDGGSVVRLDAGLDGAPLRGPVGTTATRSVEAALASSLVALSEALSGAAPAGPRLRVGSAPVLHRASGRMLEASTPVIVGVGQVVQRDPDPAARPDRDPVALAVEALRLAAEDSGAALDLLAAADHVYAVPSASWTYADQAALVAAGVGATPVATVQSSPFGGDGGQLVVNDAAEAVAEGRAHVVLLAGAEAGATVSRAQALGIELDWPRQPEGTAPTRTVGVDRVANTEAETGVGLGAPVYVYALLESAVRRRLGRSAGEHLDHVARLWSRFSGVAAANPYAWSPHRVAAEDLATTAPDNRAVSAPYTKLLCANLQVDLATGTVLTSVAAAEAAGVPQERWVFVHAGASAHDEWFVSERDDLSRSPAIAAIGAAALAHAGASIEDVDLVDLYACFPSAVEIGADALGLPLDDPDRPLTVTGGLTFAGGPGNNYGSHAVATMVPLLRARPAALGLSTSLGWYATKHALGLYSATPPERPFAHLRPVVDRPPRRPVLASYAGPAVVEAATVPYDRSGEPEAVVASLLTPAGERVLVRSEDPALVTAMLDDVLLGAEVEVAVGGGTGTGTGSGSGEERLVVTAPGRPGPTPAPLPAAPRPPVRTERRGAVLVVTLDRPEVRNAVDARTAEALEQAVDDAEADPGVRAIVLTGAGGTFCAGMDLRAAARGELPVTAGRGPLGLTGRPPTTPLVVAVEGAALAGGCELVLAADLVVAAQDATFGLPEARRGLVAAAGGMVRARERLPRNVAMELVLLGEPVDAPRLHALGLVNRLVAPGDALEEAVALAARIAGNAPLSVALGKRVVDESPGWAPAEAFERQGELASAVLLSDDAREGVEAFAERRDPVWRGR</sequence>
<dbReference type="InterPro" id="IPR001753">
    <property type="entry name" value="Enoyl-CoA_hydra/iso"/>
</dbReference>
<dbReference type="SUPFAM" id="SSF53901">
    <property type="entry name" value="Thiolase-like"/>
    <property type="match status" value="1"/>
</dbReference>
<dbReference type="Pfam" id="PF10604">
    <property type="entry name" value="Polyketide_cyc2"/>
    <property type="match status" value="1"/>
</dbReference>
<comment type="caution">
    <text evidence="4">The sequence shown here is derived from an EMBL/GenBank/DDBJ whole genome shotgun (WGS) entry which is preliminary data.</text>
</comment>
<evidence type="ECO:0000313" key="5">
    <source>
        <dbReference type="Proteomes" id="UP001482520"/>
    </source>
</evidence>
<organism evidence="4 5">
    <name type="scientific">Nocardioides kribbensis</name>
    <dbReference type="NCBI Taxonomy" id="305517"/>
    <lineage>
        <taxon>Bacteria</taxon>
        <taxon>Bacillati</taxon>
        <taxon>Actinomycetota</taxon>
        <taxon>Actinomycetes</taxon>
        <taxon>Propionibacteriales</taxon>
        <taxon>Nocardioidaceae</taxon>
        <taxon>Nocardioides</taxon>
    </lineage>
</organism>
<dbReference type="EMBL" id="JBEGDP010000002">
    <property type="protein sequence ID" value="MEQ7846204.1"/>
    <property type="molecule type" value="Genomic_DNA"/>
</dbReference>
<dbReference type="Gene3D" id="1.10.12.10">
    <property type="entry name" value="Lyase 2-enoyl-coa Hydratase, Chain A, domain 2"/>
    <property type="match status" value="1"/>
</dbReference>
<proteinExistence type="inferred from homology"/>
<dbReference type="InterPro" id="IPR029045">
    <property type="entry name" value="ClpP/crotonase-like_dom_sf"/>
</dbReference>
<dbReference type="InterPro" id="IPR019587">
    <property type="entry name" value="Polyketide_cyclase/dehydratase"/>
</dbReference>
<dbReference type="InterPro" id="IPR014748">
    <property type="entry name" value="Enoyl-CoA_hydra_C"/>
</dbReference>
<dbReference type="Pfam" id="PF00378">
    <property type="entry name" value="ECH_1"/>
    <property type="match status" value="1"/>
</dbReference>
<dbReference type="Gene3D" id="2.40.50.840">
    <property type="match status" value="1"/>
</dbReference>
<gene>
    <name evidence="4" type="ORF">V6R90_02865</name>
</gene>
<keyword evidence="5" id="KW-1185">Reference proteome</keyword>
<dbReference type="PANTHER" id="PTHR43802">
    <property type="entry name" value="ENOYL-COA HYDRATASE"/>
    <property type="match status" value="1"/>
</dbReference>
<dbReference type="CDD" id="cd06558">
    <property type="entry name" value="crotonase-like"/>
    <property type="match status" value="1"/>
</dbReference>
<comment type="similarity">
    <text evidence="1">Belongs to the enoyl-CoA hydratase/isomerase family.</text>
</comment>
<dbReference type="Gene3D" id="3.40.47.10">
    <property type="match status" value="1"/>
</dbReference>
<protein>
    <submittedName>
        <fullName evidence="4">Crotonase/enoyl-CoA hydratase family protein</fullName>
    </submittedName>
</protein>